<dbReference type="SUPFAM" id="SSF49363">
    <property type="entry name" value="Purple acid phosphatase, N-terminal domain"/>
    <property type="match status" value="1"/>
</dbReference>
<comment type="caution">
    <text evidence="7">The sequence shown here is derived from an EMBL/GenBank/DDBJ whole genome shotgun (WGS) entry which is preliminary data.</text>
</comment>
<dbReference type="InterPro" id="IPR029052">
    <property type="entry name" value="Metallo-depent_PP-like"/>
</dbReference>
<proteinExistence type="inferred from homology"/>
<dbReference type="Pfam" id="PF00149">
    <property type="entry name" value="Metallophos"/>
    <property type="match status" value="1"/>
</dbReference>
<evidence type="ECO:0000256" key="2">
    <source>
        <dbReference type="ARBA" id="ARBA00023180"/>
    </source>
</evidence>
<evidence type="ECO:0000259" key="4">
    <source>
        <dbReference type="Pfam" id="PF00149"/>
    </source>
</evidence>
<dbReference type="InterPro" id="IPR015914">
    <property type="entry name" value="PAPs_N"/>
</dbReference>
<dbReference type="EC" id="3.1.3.2" evidence="3"/>
<dbReference type="InterPro" id="IPR025733">
    <property type="entry name" value="PAPs_C"/>
</dbReference>
<dbReference type="Pfam" id="PF14008">
    <property type="entry name" value="Metallophos_C"/>
    <property type="match status" value="1"/>
</dbReference>
<keyword evidence="1" id="KW-0732">Signal</keyword>
<sequence>MLSLLLLGTVQALLFPEQLHLSWTENPQEMRVTWLSPLSVYPQVSYRIQGDEKWIVIDAESERKNFGVNLPRYSYVNTGVMGGLNSDKKYEYKVSNGILPSDVFSFQGRTPGTSDNSEYSVVIYGDLGISDQSYEILDGITKELNRNPPLFIVHLGDLGYNLDQYDGYIGDWFGNMIEDVAGTYAYMTVAGNHERNWNFTHYSNRYIMPKNDASKDTSLFYSLDVGFVHHIFINTNVFKYGEAAEIETHLNWLKDDLEKANENRNNTPWIVGYSHHPLYCAYNESDSQSLWDCRKQSNLMRDYLEELYYKNKVDMIVTGHVHNYQRNSPIYNDSVVNSDYDDQNMHVNAKAPVYIISGNGGNDKGGRDIVVETDVEWSRAQSYEFGFGRLSGLNKTHLLWQQYSSEREDTVIDYVYLIKSNS</sequence>
<dbReference type="GO" id="GO:0046872">
    <property type="term" value="F:metal ion binding"/>
    <property type="evidence" value="ECO:0007669"/>
    <property type="project" value="InterPro"/>
</dbReference>
<keyword evidence="2" id="KW-0325">Glycoprotein</keyword>
<dbReference type="AlphaFoldDB" id="A0A1R2AXF9"/>
<dbReference type="EMBL" id="MPUH01001231">
    <property type="protein sequence ID" value="OMJ69172.1"/>
    <property type="molecule type" value="Genomic_DNA"/>
</dbReference>
<dbReference type="InterPro" id="IPR041792">
    <property type="entry name" value="MPP_PAP"/>
</dbReference>
<organism evidence="7 8">
    <name type="scientific">Stentor coeruleus</name>
    <dbReference type="NCBI Taxonomy" id="5963"/>
    <lineage>
        <taxon>Eukaryota</taxon>
        <taxon>Sar</taxon>
        <taxon>Alveolata</taxon>
        <taxon>Ciliophora</taxon>
        <taxon>Postciliodesmatophora</taxon>
        <taxon>Heterotrichea</taxon>
        <taxon>Heterotrichida</taxon>
        <taxon>Stentoridae</taxon>
        <taxon>Stentor</taxon>
    </lineage>
</organism>
<keyword evidence="3" id="KW-0378">Hydrolase</keyword>
<feature type="domain" description="Calcineurin-like phosphoesterase" evidence="4">
    <location>
        <begin position="121"/>
        <end position="324"/>
    </location>
</feature>
<dbReference type="PANTHER" id="PTHR45867:SF10">
    <property type="entry name" value="PURPLE ACID PHOSPHATASE"/>
    <property type="match status" value="1"/>
</dbReference>
<dbReference type="Pfam" id="PF16656">
    <property type="entry name" value="Pur_ac_phosph_N"/>
    <property type="match status" value="1"/>
</dbReference>
<dbReference type="Gene3D" id="3.60.21.10">
    <property type="match status" value="1"/>
</dbReference>
<evidence type="ECO:0000259" key="5">
    <source>
        <dbReference type="Pfam" id="PF14008"/>
    </source>
</evidence>
<dbReference type="InterPro" id="IPR008963">
    <property type="entry name" value="Purple_acid_Pase-like_N"/>
</dbReference>
<evidence type="ECO:0000313" key="8">
    <source>
        <dbReference type="Proteomes" id="UP000187209"/>
    </source>
</evidence>
<evidence type="ECO:0000259" key="6">
    <source>
        <dbReference type="Pfam" id="PF16656"/>
    </source>
</evidence>
<keyword evidence="8" id="KW-1185">Reference proteome</keyword>
<dbReference type="Gene3D" id="2.60.40.380">
    <property type="entry name" value="Purple acid phosphatase-like, N-terminal"/>
    <property type="match status" value="1"/>
</dbReference>
<name>A0A1R2AXF9_9CILI</name>
<dbReference type="SUPFAM" id="SSF56300">
    <property type="entry name" value="Metallo-dependent phosphatases"/>
    <property type="match status" value="1"/>
</dbReference>
<gene>
    <name evidence="7" type="ORF">SteCoe_33170</name>
</gene>
<feature type="domain" description="Purple acid phosphatase N-terminal" evidence="6">
    <location>
        <begin position="16"/>
        <end position="107"/>
    </location>
</feature>
<dbReference type="OrthoDB" id="45007at2759"/>
<dbReference type="InterPro" id="IPR004843">
    <property type="entry name" value="Calcineurin-like_PHP"/>
</dbReference>
<comment type="similarity">
    <text evidence="3">Belongs to the metallophosphoesterase superfamily. Purple acid phosphatase family.</text>
</comment>
<protein>
    <recommendedName>
        <fullName evidence="3">Purple acid phosphatase</fullName>
        <ecNumber evidence="3">3.1.3.2</ecNumber>
    </recommendedName>
</protein>
<evidence type="ECO:0000256" key="3">
    <source>
        <dbReference type="RuleBase" id="RU361203"/>
    </source>
</evidence>
<dbReference type="Proteomes" id="UP000187209">
    <property type="component" value="Unassembled WGS sequence"/>
</dbReference>
<dbReference type="PANTHER" id="PTHR45867">
    <property type="entry name" value="PURPLE ACID PHOSPHATASE"/>
    <property type="match status" value="1"/>
</dbReference>
<evidence type="ECO:0000256" key="1">
    <source>
        <dbReference type="ARBA" id="ARBA00022729"/>
    </source>
</evidence>
<reference evidence="7 8" key="1">
    <citation type="submission" date="2016-11" db="EMBL/GenBank/DDBJ databases">
        <title>The macronuclear genome of Stentor coeruleus: a giant cell with tiny introns.</title>
        <authorList>
            <person name="Slabodnick M."/>
            <person name="Ruby J.G."/>
            <person name="Reiff S.B."/>
            <person name="Swart E.C."/>
            <person name="Gosai S."/>
            <person name="Prabakaran S."/>
            <person name="Witkowska E."/>
            <person name="Larue G.E."/>
            <person name="Fisher S."/>
            <person name="Freeman R.M."/>
            <person name="Gunawardena J."/>
            <person name="Chu W."/>
            <person name="Stover N.A."/>
            <person name="Gregory B.D."/>
            <person name="Nowacki M."/>
            <person name="Derisi J."/>
            <person name="Roy S.W."/>
            <person name="Marshall W.F."/>
            <person name="Sood P."/>
        </authorList>
    </citation>
    <scope>NUCLEOTIDE SEQUENCE [LARGE SCALE GENOMIC DNA]</scope>
    <source>
        <strain evidence="7">WM001</strain>
    </source>
</reference>
<dbReference type="GO" id="GO:0003993">
    <property type="term" value="F:acid phosphatase activity"/>
    <property type="evidence" value="ECO:0007669"/>
    <property type="project" value="UniProtKB-EC"/>
</dbReference>
<comment type="catalytic activity">
    <reaction evidence="3">
        <text>a phosphate monoester + H2O = an alcohol + phosphate</text>
        <dbReference type="Rhea" id="RHEA:15017"/>
        <dbReference type="ChEBI" id="CHEBI:15377"/>
        <dbReference type="ChEBI" id="CHEBI:30879"/>
        <dbReference type="ChEBI" id="CHEBI:43474"/>
        <dbReference type="ChEBI" id="CHEBI:67140"/>
        <dbReference type="EC" id="3.1.3.2"/>
    </reaction>
</comment>
<evidence type="ECO:0000313" key="7">
    <source>
        <dbReference type="EMBL" id="OMJ69172.1"/>
    </source>
</evidence>
<feature type="domain" description="Purple acid phosphatase C-terminal" evidence="5">
    <location>
        <begin position="351"/>
        <end position="413"/>
    </location>
</feature>
<accession>A0A1R2AXF9</accession>
<dbReference type="CDD" id="cd00839">
    <property type="entry name" value="MPP_PAPs"/>
    <property type="match status" value="1"/>
</dbReference>